<gene>
    <name evidence="3" type="ORF">H9624_10540</name>
</gene>
<evidence type="ECO:0008006" key="5">
    <source>
        <dbReference type="Google" id="ProtNLM"/>
    </source>
</evidence>
<feature type="region of interest" description="Disordered" evidence="1">
    <location>
        <begin position="19"/>
        <end position="59"/>
    </location>
</feature>
<sequence>MSAPRTAALAVVVLLLTACGGEPSPGETPEETPSSHELPAPTTPAPSGSDVERTPQVDAAVADLAAHLGIEPAEVTVVSHEDVTWPDGSLGCPRPGTSYTQAQVPGARLVLAAGGREFSYHAGRSGDFARCASPRLGTTPPPAES</sequence>
<feature type="signal peptide" evidence="2">
    <location>
        <begin position="1"/>
        <end position="20"/>
    </location>
</feature>
<keyword evidence="2" id="KW-0732">Signal</keyword>
<reference evidence="3 4" key="1">
    <citation type="submission" date="2020-08" db="EMBL/GenBank/DDBJ databases">
        <title>A Genomic Blueprint of the Chicken Gut Microbiome.</title>
        <authorList>
            <person name="Gilroy R."/>
            <person name="Ravi A."/>
            <person name="Getino M."/>
            <person name="Pursley I."/>
            <person name="Horton D.L."/>
            <person name="Alikhan N.-F."/>
            <person name="Baker D."/>
            <person name="Gharbi K."/>
            <person name="Hall N."/>
            <person name="Watson M."/>
            <person name="Adriaenssens E.M."/>
            <person name="Foster-Nyarko E."/>
            <person name="Jarju S."/>
            <person name="Secka A."/>
            <person name="Antonio M."/>
            <person name="Oren A."/>
            <person name="Chaudhuri R."/>
            <person name="La Ragione R.M."/>
            <person name="Hildebrand F."/>
            <person name="Pallen M.J."/>
        </authorList>
    </citation>
    <scope>NUCLEOTIDE SEQUENCE [LARGE SCALE GENOMIC DNA]</scope>
    <source>
        <strain evidence="3 4">Sa1BUA1</strain>
    </source>
</reference>
<dbReference type="PROSITE" id="PS51257">
    <property type="entry name" value="PROKAR_LIPOPROTEIN"/>
    <property type="match status" value="1"/>
</dbReference>
<dbReference type="EMBL" id="JACSPO010000005">
    <property type="protein sequence ID" value="MBD8062763.1"/>
    <property type="molecule type" value="Genomic_DNA"/>
</dbReference>
<evidence type="ECO:0000256" key="1">
    <source>
        <dbReference type="SAM" id="MobiDB-lite"/>
    </source>
</evidence>
<proteinExistence type="predicted"/>
<evidence type="ECO:0000313" key="4">
    <source>
        <dbReference type="Proteomes" id="UP000661894"/>
    </source>
</evidence>
<dbReference type="RefSeq" id="WP_251839869.1">
    <property type="nucleotide sequence ID" value="NZ_JACSPO010000005.1"/>
</dbReference>
<evidence type="ECO:0000256" key="2">
    <source>
        <dbReference type="SAM" id="SignalP"/>
    </source>
</evidence>
<dbReference type="Proteomes" id="UP000661894">
    <property type="component" value="Unassembled WGS sequence"/>
</dbReference>
<name>A0ABR8Z350_9MICO</name>
<accession>A0ABR8Z350</accession>
<keyword evidence="4" id="KW-1185">Reference proteome</keyword>
<protein>
    <recommendedName>
        <fullName evidence="5">PASTA domain-containing protein</fullName>
    </recommendedName>
</protein>
<comment type="caution">
    <text evidence="3">The sequence shown here is derived from an EMBL/GenBank/DDBJ whole genome shotgun (WGS) entry which is preliminary data.</text>
</comment>
<evidence type="ECO:0000313" key="3">
    <source>
        <dbReference type="EMBL" id="MBD8062763.1"/>
    </source>
</evidence>
<organism evidence="3 4">
    <name type="scientific">Oceanitalea stevensii</name>
    <dbReference type="NCBI Taxonomy" id="2763072"/>
    <lineage>
        <taxon>Bacteria</taxon>
        <taxon>Bacillati</taxon>
        <taxon>Actinomycetota</taxon>
        <taxon>Actinomycetes</taxon>
        <taxon>Micrococcales</taxon>
        <taxon>Bogoriellaceae</taxon>
        <taxon>Georgenia</taxon>
    </lineage>
</organism>
<feature type="chain" id="PRO_5045407561" description="PASTA domain-containing protein" evidence="2">
    <location>
        <begin position="21"/>
        <end position="145"/>
    </location>
</feature>